<evidence type="ECO:0000313" key="6">
    <source>
        <dbReference type="EMBL" id="GAX84808.1"/>
    </source>
</evidence>
<evidence type="ECO:0000259" key="5">
    <source>
        <dbReference type="Pfam" id="PF05193"/>
    </source>
</evidence>
<dbReference type="EMBL" id="BEGY01000136">
    <property type="protein sequence ID" value="GAX84808.1"/>
    <property type="molecule type" value="Genomic_DNA"/>
</dbReference>
<dbReference type="InterPro" id="IPR011249">
    <property type="entry name" value="Metalloenz_LuxS/M16"/>
</dbReference>
<keyword evidence="7" id="KW-1185">Reference proteome</keyword>
<dbReference type="InterPro" id="IPR011765">
    <property type="entry name" value="Pept_M16_N"/>
</dbReference>
<feature type="region of interest" description="Disordered" evidence="3">
    <location>
        <begin position="1"/>
        <end position="21"/>
    </location>
</feature>
<comment type="function">
    <text evidence="1">Substrate recognition and binding subunit of the essential mitochondrial processing protease (MPP), which cleaves the mitochondrial sequence off newly imported precursors proteins.</text>
</comment>
<accession>A0A250XP28</accession>
<dbReference type="GO" id="GO:0005739">
    <property type="term" value="C:mitochondrion"/>
    <property type="evidence" value="ECO:0007669"/>
    <property type="project" value="TreeGrafter"/>
</dbReference>
<feature type="compositionally biased region" description="Basic and acidic residues" evidence="3">
    <location>
        <begin position="430"/>
        <end position="440"/>
    </location>
</feature>
<dbReference type="Gene3D" id="1.25.40.10">
    <property type="entry name" value="Tetratricopeptide repeat domain"/>
    <property type="match status" value="1"/>
</dbReference>
<dbReference type="Gene3D" id="3.30.830.10">
    <property type="entry name" value="Metalloenzyme, LuxS/M16 peptidase-like"/>
    <property type="match status" value="2"/>
</dbReference>
<dbReference type="InterPro" id="IPR007863">
    <property type="entry name" value="Peptidase_M16_C"/>
</dbReference>
<comment type="similarity">
    <text evidence="2">Belongs to the peptidase M16 family.</text>
</comment>
<dbReference type="SUPFAM" id="SSF48452">
    <property type="entry name" value="TPR-like"/>
    <property type="match status" value="1"/>
</dbReference>
<dbReference type="GO" id="GO:0046872">
    <property type="term" value="F:metal ion binding"/>
    <property type="evidence" value="ECO:0007669"/>
    <property type="project" value="InterPro"/>
</dbReference>
<protein>
    <recommendedName>
        <fullName evidence="8">Peptidase M16 N-terminal domain-containing protein</fullName>
    </recommendedName>
</protein>
<dbReference type="Proteomes" id="UP000232323">
    <property type="component" value="Unassembled WGS sequence"/>
</dbReference>
<dbReference type="Pfam" id="PF05193">
    <property type="entry name" value="Peptidase_M16_C"/>
    <property type="match status" value="1"/>
</dbReference>
<dbReference type="STRING" id="1157962.A0A250XP28"/>
<feature type="compositionally biased region" description="Polar residues" evidence="3">
    <location>
        <begin position="11"/>
        <end position="21"/>
    </location>
</feature>
<feature type="region of interest" description="Disordered" evidence="3">
    <location>
        <begin position="421"/>
        <end position="440"/>
    </location>
</feature>
<dbReference type="SUPFAM" id="SSF63411">
    <property type="entry name" value="LuxS/MPP-like metallohydrolase"/>
    <property type="match status" value="2"/>
</dbReference>
<evidence type="ECO:0000256" key="2">
    <source>
        <dbReference type="ARBA" id="ARBA00007261"/>
    </source>
</evidence>
<evidence type="ECO:0000256" key="1">
    <source>
        <dbReference type="ARBA" id="ARBA00002123"/>
    </source>
</evidence>
<dbReference type="PANTHER" id="PTHR11851">
    <property type="entry name" value="METALLOPROTEASE"/>
    <property type="match status" value="1"/>
</dbReference>
<organism evidence="6 7">
    <name type="scientific">Chlamydomonas eustigma</name>
    <dbReference type="NCBI Taxonomy" id="1157962"/>
    <lineage>
        <taxon>Eukaryota</taxon>
        <taxon>Viridiplantae</taxon>
        <taxon>Chlorophyta</taxon>
        <taxon>core chlorophytes</taxon>
        <taxon>Chlorophyceae</taxon>
        <taxon>CS clade</taxon>
        <taxon>Chlamydomonadales</taxon>
        <taxon>Chlamydomonadaceae</taxon>
        <taxon>Chlamydomonas</taxon>
    </lineage>
</organism>
<evidence type="ECO:0008006" key="8">
    <source>
        <dbReference type="Google" id="ProtNLM"/>
    </source>
</evidence>
<name>A0A250XP28_9CHLO</name>
<reference evidence="6 7" key="1">
    <citation type="submission" date="2017-08" db="EMBL/GenBank/DDBJ databases">
        <title>Acidophilic green algal genome provides insights into adaptation to an acidic environment.</title>
        <authorList>
            <person name="Hirooka S."/>
            <person name="Hirose Y."/>
            <person name="Kanesaki Y."/>
            <person name="Higuchi S."/>
            <person name="Fujiwara T."/>
            <person name="Onuma R."/>
            <person name="Era A."/>
            <person name="Ohbayashi R."/>
            <person name="Uzuka A."/>
            <person name="Nozaki H."/>
            <person name="Yoshikawa H."/>
            <person name="Miyagishima S.Y."/>
        </authorList>
    </citation>
    <scope>NUCLEOTIDE SEQUENCE [LARGE SCALE GENOMIC DNA]</scope>
    <source>
        <strain evidence="6 7">NIES-2499</strain>
    </source>
</reference>
<feature type="domain" description="Peptidase M16 N-terminal" evidence="4">
    <location>
        <begin position="661"/>
        <end position="805"/>
    </location>
</feature>
<dbReference type="Pfam" id="PF00675">
    <property type="entry name" value="Peptidase_M16"/>
    <property type="match status" value="1"/>
</dbReference>
<proteinExistence type="inferred from homology"/>
<gene>
    <name evidence="6" type="ORF">CEUSTIGMA_g12229.t1</name>
</gene>
<evidence type="ECO:0000259" key="4">
    <source>
        <dbReference type="Pfam" id="PF00675"/>
    </source>
</evidence>
<dbReference type="OrthoDB" id="10251424at2759"/>
<dbReference type="InterPro" id="IPR011990">
    <property type="entry name" value="TPR-like_helical_dom_sf"/>
</dbReference>
<dbReference type="InterPro" id="IPR050361">
    <property type="entry name" value="MPP/UQCRC_Complex"/>
</dbReference>
<evidence type="ECO:0000313" key="7">
    <source>
        <dbReference type="Proteomes" id="UP000232323"/>
    </source>
</evidence>
<sequence length="1059" mass="112865">MDTLDDGSRRGPSTQSGNFSSIRSQHVQVLHNILQSSIDQADFKTASSVAAVLLNIQMPGTGTGRVREGDMTGADRDFDDLLLACAEILRHEPIPNDQLRSCLHSIAESHASVHAAEIARMALAMLLIEQGDLNQAMHVLELKQLPASATLQMSAVQHYTRNALMGFIKHHQLLGMLLATDPVKSSMNQQRSTQESWGPLLSASFAQSQNIDSTKNHQLSFSGRSFCDLAFTYNSRLWLKASSSRQVKETWRECERKLKEALAIQPASTLLSYALAHIYVLAGKFGQALDAAKSAYLSSQTDLDALSLYHLMNQLCLDHQVTQDGGSSSLHAGHEAAPSLVRALELDGSCGAALTGLLSTCSHCPYCMLRAGQGCLRYLDMLPVGVQLPLAPAAWKCLAVCLCGLVELMLKSQRTAEEPPSYVPPGYITEGDRRGGGNPSRAEHISLDPEAGPCSASGQWQLMSVELESRAYWWEKTVFGWGSSTNDLRSSLYGSTITNLGIQASVCCFMFGINHSTVQVAMGVLGLRKLSHMETHKSEAAGKGTISGYEKQKFDLALFKHALELKKRLTMNMCRLTYKMQVTQSSKLLAQPLVRALTTSCSALSSVALVKPSSGGLFSFGSSRLDIPLSEPLPGLPVPLKSSVPSVPAKLETSALADGFRIASIATPNPATTFALVVSGGSSLETTATAGASKVLESLAFKATQNRTTFRITRELEKIGAVGYAKAGRDSITYAIDTVKLHTPEAVEILLDSVLNAKLLYHEFRDECELVKEVLANLRANPAAALAEAVHRVAYEGPLGQPLLSDPKSLTVESLRQFYSAALRPSNLLLAGIGAEHAELKSLADQLVEDAHLEKGATTSAASKYYGGSANIISDSAETHVALAFEAKGGLADAKASAMAAVTKALLDEGRHTIPYSVDPDGPKPLSSFSYSYKDTGLVGLTGTSAPSGASALVDSVYKRVASLASGVTDVQLRVAKQVAIGANKASLGSVPTALPVIASQLIATGKFDAAEFAANVESLTVSQISAFIKDLSQSAPTLVTFGALASLPRYDILAKRLG</sequence>
<comment type="caution">
    <text evidence="6">The sequence shown here is derived from an EMBL/GenBank/DDBJ whole genome shotgun (WGS) entry which is preliminary data.</text>
</comment>
<evidence type="ECO:0000256" key="3">
    <source>
        <dbReference type="SAM" id="MobiDB-lite"/>
    </source>
</evidence>
<dbReference type="AlphaFoldDB" id="A0A250XP28"/>
<dbReference type="PANTHER" id="PTHR11851:SF49">
    <property type="entry name" value="MITOCHONDRIAL-PROCESSING PEPTIDASE SUBUNIT ALPHA"/>
    <property type="match status" value="1"/>
</dbReference>
<feature type="domain" description="Peptidase M16 C-terminal" evidence="5">
    <location>
        <begin position="809"/>
        <end position="978"/>
    </location>
</feature>